<keyword evidence="3" id="KW-1185">Reference proteome</keyword>
<accession>A0ABU7DW38</accession>
<feature type="non-terminal residue" evidence="2">
    <location>
        <position position="1"/>
    </location>
</feature>
<feature type="compositionally biased region" description="Polar residues" evidence="1">
    <location>
        <begin position="113"/>
        <end position="124"/>
    </location>
</feature>
<comment type="caution">
    <text evidence="2">The sequence shown here is derived from an EMBL/GenBank/DDBJ whole genome shotgun (WGS) entry which is preliminary data.</text>
</comment>
<organism evidence="2 3">
    <name type="scientific">Characodon lateralis</name>
    <dbReference type="NCBI Taxonomy" id="208331"/>
    <lineage>
        <taxon>Eukaryota</taxon>
        <taxon>Metazoa</taxon>
        <taxon>Chordata</taxon>
        <taxon>Craniata</taxon>
        <taxon>Vertebrata</taxon>
        <taxon>Euteleostomi</taxon>
        <taxon>Actinopterygii</taxon>
        <taxon>Neopterygii</taxon>
        <taxon>Teleostei</taxon>
        <taxon>Neoteleostei</taxon>
        <taxon>Acanthomorphata</taxon>
        <taxon>Ovalentaria</taxon>
        <taxon>Atherinomorphae</taxon>
        <taxon>Cyprinodontiformes</taxon>
        <taxon>Goodeidae</taxon>
        <taxon>Characodon</taxon>
    </lineage>
</organism>
<dbReference type="Proteomes" id="UP001352852">
    <property type="component" value="Unassembled WGS sequence"/>
</dbReference>
<evidence type="ECO:0000313" key="3">
    <source>
        <dbReference type="Proteomes" id="UP001352852"/>
    </source>
</evidence>
<feature type="compositionally biased region" description="Polar residues" evidence="1">
    <location>
        <begin position="52"/>
        <end position="63"/>
    </location>
</feature>
<feature type="region of interest" description="Disordered" evidence="1">
    <location>
        <begin position="26"/>
        <end position="155"/>
    </location>
</feature>
<evidence type="ECO:0000313" key="2">
    <source>
        <dbReference type="EMBL" id="MED6279263.1"/>
    </source>
</evidence>
<dbReference type="EMBL" id="JAHUTJ010038871">
    <property type="protein sequence ID" value="MED6279263.1"/>
    <property type="molecule type" value="Genomic_DNA"/>
</dbReference>
<feature type="compositionally biased region" description="Low complexity" evidence="1">
    <location>
        <begin position="81"/>
        <end position="100"/>
    </location>
</feature>
<protein>
    <submittedName>
        <fullName evidence="2">Uncharacterized protein</fullName>
    </submittedName>
</protein>
<evidence type="ECO:0000256" key="1">
    <source>
        <dbReference type="SAM" id="MobiDB-lite"/>
    </source>
</evidence>
<proteinExistence type="predicted"/>
<gene>
    <name evidence="2" type="ORF">CHARACLAT_032737</name>
</gene>
<name>A0ABU7DW38_9TELE</name>
<reference evidence="2 3" key="1">
    <citation type="submission" date="2021-06" db="EMBL/GenBank/DDBJ databases">
        <authorList>
            <person name="Palmer J.M."/>
        </authorList>
    </citation>
    <scope>NUCLEOTIDE SEQUENCE [LARGE SCALE GENOMIC DNA]</scope>
    <source>
        <strain evidence="2 3">CL_MEX2019</strain>
        <tissue evidence="2">Muscle</tissue>
    </source>
</reference>
<sequence length="279" mass="30625">PSSDHRGSISVPYEISISKCEIPLQPCQDQDCGDADHSDATMKSKLHHASRVETTSSLVGHQRSSARHHSSDNAFADFNDTESGFESSSSTTTVTSWRSQRQTEHSQDDTLSDMRNVTMRSTWRNRGAASVDEAGRGRVGSKALRDGGSEDEAEAATTWRAYRATTFDTQETVKNAAGVTAQKGTKPAEVYMRRYNSVTSTKEADEAMLRRDRSLESPTMETGILGRTIPHAPVTSQSWSRSYSQQPLVGQVHMGWFINTGMGRGRSSLLDNLSSIKTS</sequence>